<evidence type="ECO:0000313" key="1">
    <source>
        <dbReference type="EMBL" id="KAI9194430.1"/>
    </source>
</evidence>
<accession>A0AAD5JCI6</accession>
<dbReference type="AlphaFoldDB" id="A0AAD5JCI6"/>
<keyword evidence="2" id="KW-1185">Reference proteome</keyword>
<sequence>MVEAIGLEVVDKAYIEPTNLVVEEIDKTTESNIFEDLVTIPLALVGQSVGKLDIGFEDTNVRLGLVDVDFVWYGFEVKKDLVGFISTLDPFHIYFVGKPPNSMIVDMDGFETKGTSLLYGAEDPSIAGMVLDSPFSDLVELMMEFVDTYKFDYPSSL</sequence>
<dbReference type="InterPro" id="IPR052920">
    <property type="entry name" value="DNA-binding_regulatory"/>
</dbReference>
<dbReference type="PANTHER" id="PTHR43358:SF4">
    <property type="entry name" value="ALPHA_BETA HYDROLASE FOLD-1 DOMAIN-CONTAINING PROTEIN"/>
    <property type="match status" value="1"/>
</dbReference>
<proteinExistence type="predicted"/>
<organism evidence="1 2">
    <name type="scientific">Acer negundo</name>
    <name type="common">Box elder</name>
    <dbReference type="NCBI Taxonomy" id="4023"/>
    <lineage>
        <taxon>Eukaryota</taxon>
        <taxon>Viridiplantae</taxon>
        <taxon>Streptophyta</taxon>
        <taxon>Embryophyta</taxon>
        <taxon>Tracheophyta</taxon>
        <taxon>Spermatophyta</taxon>
        <taxon>Magnoliopsida</taxon>
        <taxon>eudicotyledons</taxon>
        <taxon>Gunneridae</taxon>
        <taxon>Pentapetalae</taxon>
        <taxon>rosids</taxon>
        <taxon>malvids</taxon>
        <taxon>Sapindales</taxon>
        <taxon>Sapindaceae</taxon>
        <taxon>Hippocastanoideae</taxon>
        <taxon>Acereae</taxon>
        <taxon>Acer</taxon>
    </lineage>
</organism>
<gene>
    <name evidence="1" type="ORF">LWI28_005930</name>
</gene>
<dbReference type="Proteomes" id="UP001064489">
    <property type="component" value="Chromosome 1"/>
</dbReference>
<protein>
    <submittedName>
        <fullName evidence="1">Uncharacterized protein</fullName>
    </submittedName>
</protein>
<reference evidence="1" key="1">
    <citation type="journal article" date="2022" name="Plant J.">
        <title>Strategies of tolerance reflected in two North American maple genomes.</title>
        <authorList>
            <person name="McEvoy S.L."/>
            <person name="Sezen U.U."/>
            <person name="Trouern-Trend A."/>
            <person name="McMahon S.M."/>
            <person name="Schaberg P.G."/>
            <person name="Yang J."/>
            <person name="Wegrzyn J.L."/>
            <person name="Swenson N.G."/>
        </authorList>
    </citation>
    <scope>NUCLEOTIDE SEQUENCE</scope>
    <source>
        <strain evidence="1">91603</strain>
    </source>
</reference>
<dbReference type="EMBL" id="JAJSOW010000003">
    <property type="protein sequence ID" value="KAI9194430.1"/>
    <property type="molecule type" value="Genomic_DNA"/>
</dbReference>
<dbReference type="PANTHER" id="PTHR43358">
    <property type="entry name" value="ALPHA/BETA-HYDROLASE"/>
    <property type="match status" value="1"/>
</dbReference>
<evidence type="ECO:0000313" key="2">
    <source>
        <dbReference type="Proteomes" id="UP001064489"/>
    </source>
</evidence>
<comment type="caution">
    <text evidence="1">The sequence shown here is derived from an EMBL/GenBank/DDBJ whole genome shotgun (WGS) entry which is preliminary data.</text>
</comment>
<reference evidence="1" key="2">
    <citation type="submission" date="2023-02" db="EMBL/GenBank/DDBJ databases">
        <authorList>
            <person name="Swenson N.G."/>
            <person name="Wegrzyn J.L."/>
            <person name="Mcevoy S.L."/>
        </authorList>
    </citation>
    <scope>NUCLEOTIDE SEQUENCE</scope>
    <source>
        <strain evidence="1">91603</strain>
        <tissue evidence="1">Leaf</tissue>
    </source>
</reference>
<name>A0AAD5JCI6_ACENE</name>